<comment type="caution">
    <text evidence="2">The sequence shown here is derived from an EMBL/GenBank/DDBJ whole genome shotgun (WGS) entry which is preliminary data.</text>
</comment>
<accession>A0A6A1UQK4</accession>
<keyword evidence="3" id="KW-1185">Reference proteome</keyword>
<keyword evidence="1" id="KW-0472">Membrane</keyword>
<dbReference type="Proteomes" id="UP000516437">
    <property type="component" value="Chromosome 8"/>
</dbReference>
<organism evidence="2 3">
    <name type="scientific">Morella rubra</name>
    <name type="common">Chinese bayberry</name>
    <dbReference type="NCBI Taxonomy" id="262757"/>
    <lineage>
        <taxon>Eukaryota</taxon>
        <taxon>Viridiplantae</taxon>
        <taxon>Streptophyta</taxon>
        <taxon>Embryophyta</taxon>
        <taxon>Tracheophyta</taxon>
        <taxon>Spermatophyta</taxon>
        <taxon>Magnoliopsida</taxon>
        <taxon>eudicotyledons</taxon>
        <taxon>Gunneridae</taxon>
        <taxon>Pentapetalae</taxon>
        <taxon>rosids</taxon>
        <taxon>fabids</taxon>
        <taxon>Fagales</taxon>
        <taxon>Myricaceae</taxon>
        <taxon>Morella</taxon>
    </lineage>
</organism>
<keyword evidence="1" id="KW-0812">Transmembrane</keyword>
<dbReference type="OrthoDB" id="1680976at2759"/>
<dbReference type="EMBL" id="RXIC02000026">
    <property type="protein sequence ID" value="KAB1202695.1"/>
    <property type="molecule type" value="Genomic_DNA"/>
</dbReference>
<dbReference type="AlphaFoldDB" id="A0A6A1UQK4"/>
<keyword evidence="1" id="KW-1133">Transmembrane helix</keyword>
<evidence type="ECO:0000313" key="3">
    <source>
        <dbReference type="Proteomes" id="UP000516437"/>
    </source>
</evidence>
<name>A0A6A1UQK4_9ROSI</name>
<protein>
    <submittedName>
        <fullName evidence="2">Uncharacterized protein</fullName>
    </submittedName>
</protein>
<sequence>MKLGFEDIKKLHVVHTKRFGALDKEIRGLKHQVNNSIHVTRNVFPHSVDEFASTSTELQASVKSSAEDVVKATEVFKEVLEWFGCFKVELEKLLSKNKFFRLSVQCVDTLKACVDTLHCLPRAYFQAIQSDFLAKYGKCRHIEGMCRHIDCLPRAYFQAIQSDFLAKYGKCRHIEGMCRHIALSPESKISEVLMCQHIPQCRHMEVAGNVDDANNVVDELDGEYVGDGEEARNVVKGGDGEEAENMVKGDVSDFYEIDEEEPELYPEANFVDPDMNEAEARKAVTDWFGQGSNAHVDEEEPPQVGGLDTDVLESTSKGNNSNKGGHGKMKGREFREEEFEGTIGLQEALEQLVPNNEQRLCVKHLHANLKSNGWRGTDGTSFEVDTSDRNIELVNIGEREFTRGRWQLNGIPCAHASDAIDSDKLLPEAFVDPCYCQAAYATAYALVTHAMPGLNEWPHADVTPIGPPTVRSMPGRLRKARVMAPAEPQYPYNVIRFGLPDEAGPSNIGTAPHPAKRGEKGGQNNHCSQLVIRSHHNQCNYDDHLERRMHLSHQGKNLLKQGQELRVGPSRCNSSGARQGILYFGLVSNGTIGVVLGSSVVFKQVKSGSTS</sequence>
<reference evidence="2 3" key="1">
    <citation type="journal article" date="2019" name="Plant Biotechnol. J.">
        <title>The red bayberry genome and genetic basis of sex determination.</title>
        <authorList>
            <person name="Jia H.M."/>
            <person name="Jia H.J."/>
            <person name="Cai Q.L."/>
            <person name="Wang Y."/>
            <person name="Zhao H.B."/>
            <person name="Yang W.F."/>
            <person name="Wang G.Y."/>
            <person name="Li Y.H."/>
            <person name="Zhan D.L."/>
            <person name="Shen Y.T."/>
            <person name="Niu Q.F."/>
            <person name="Chang L."/>
            <person name="Qiu J."/>
            <person name="Zhao L."/>
            <person name="Xie H.B."/>
            <person name="Fu W.Y."/>
            <person name="Jin J."/>
            <person name="Li X.W."/>
            <person name="Jiao Y."/>
            <person name="Zhou C.C."/>
            <person name="Tu T."/>
            <person name="Chai C.Y."/>
            <person name="Gao J.L."/>
            <person name="Fan L.J."/>
            <person name="van de Weg E."/>
            <person name="Wang J.Y."/>
            <person name="Gao Z.S."/>
        </authorList>
    </citation>
    <scope>NUCLEOTIDE SEQUENCE [LARGE SCALE GENOMIC DNA]</scope>
    <source>
        <tissue evidence="2">Leaves</tissue>
    </source>
</reference>
<proteinExistence type="predicted"/>
<gene>
    <name evidence="2" type="ORF">CJ030_MR8G005806</name>
</gene>
<evidence type="ECO:0000313" key="2">
    <source>
        <dbReference type="EMBL" id="KAB1202695.1"/>
    </source>
</evidence>
<feature type="transmembrane region" description="Helical" evidence="1">
    <location>
        <begin position="581"/>
        <end position="602"/>
    </location>
</feature>
<evidence type="ECO:0000256" key="1">
    <source>
        <dbReference type="SAM" id="Phobius"/>
    </source>
</evidence>